<evidence type="ECO:0000313" key="8">
    <source>
        <dbReference type="EMBL" id="CAH3172802.1"/>
    </source>
</evidence>
<comment type="catalytic activity">
    <reaction evidence="4">
        <text>Couples ATP hydrolysis with the unwinding of duplex DNA by translocating in the 3'-5' direction.</text>
        <dbReference type="EC" id="5.6.2.4"/>
    </reaction>
</comment>
<evidence type="ECO:0000256" key="6">
    <source>
        <dbReference type="ARBA" id="ARBA00044566"/>
    </source>
</evidence>
<dbReference type="InterPro" id="IPR001650">
    <property type="entry name" value="Helicase_C-like"/>
</dbReference>
<dbReference type="EC" id="5.6.2.4" evidence="5"/>
<organism evidence="8 9">
    <name type="scientific">Porites lobata</name>
    <dbReference type="NCBI Taxonomy" id="104759"/>
    <lineage>
        <taxon>Eukaryota</taxon>
        <taxon>Metazoa</taxon>
        <taxon>Cnidaria</taxon>
        <taxon>Anthozoa</taxon>
        <taxon>Hexacorallia</taxon>
        <taxon>Scleractinia</taxon>
        <taxon>Fungiina</taxon>
        <taxon>Poritidae</taxon>
        <taxon>Porites</taxon>
    </lineage>
</organism>
<keyword evidence="2" id="KW-0238">DNA-binding</keyword>
<evidence type="ECO:0000256" key="3">
    <source>
        <dbReference type="ARBA" id="ARBA00023235"/>
    </source>
</evidence>
<dbReference type="EMBL" id="CALNXK010000176">
    <property type="protein sequence ID" value="CAH3172802.1"/>
    <property type="molecule type" value="Genomic_DNA"/>
</dbReference>
<dbReference type="Gene3D" id="3.40.50.300">
    <property type="entry name" value="P-loop containing nucleotide triphosphate hydrolases"/>
    <property type="match status" value="1"/>
</dbReference>
<protein>
    <recommendedName>
        <fullName evidence="5">DNA 3'-5' helicase</fullName>
        <ecNumber evidence="5">5.6.2.4</ecNumber>
    </recommendedName>
    <alternativeName>
        <fullName evidence="6">DNA 3'-5' helicase Q1</fullName>
    </alternativeName>
</protein>
<reference evidence="8 9" key="1">
    <citation type="submission" date="2022-05" db="EMBL/GenBank/DDBJ databases">
        <authorList>
            <consortium name="Genoscope - CEA"/>
            <person name="William W."/>
        </authorList>
    </citation>
    <scope>NUCLEOTIDE SEQUENCE [LARGE SCALE GENOMIC DNA]</scope>
</reference>
<dbReference type="InterPro" id="IPR027417">
    <property type="entry name" value="P-loop_NTPase"/>
</dbReference>
<evidence type="ECO:0000259" key="7">
    <source>
        <dbReference type="PROSITE" id="PS51194"/>
    </source>
</evidence>
<sequence length="67" mass="7770">MGINFRDIAYVIHYGPPRNIEDFVHEIGRVGRDGRKAVSALFYQGKHLRKCEKAVKSLLAKLVFRKR</sequence>
<keyword evidence="3" id="KW-0413">Isomerase</keyword>
<name>A0ABN8R0H0_9CNID</name>
<accession>A0ABN8R0H0</accession>
<evidence type="ECO:0000256" key="5">
    <source>
        <dbReference type="ARBA" id="ARBA00034808"/>
    </source>
</evidence>
<evidence type="ECO:0000256" key="4">
    <source>
        <dbReference type="ARBA" id="ARBA00034617"/>
    </source>
</evidence>
<evidence type="ECO:0000313" key="9">
    <source>
        <dbReference type="Proteomes" id="UP001159405"/>
    </source>
</evidence>
<keyword evidence="9" id="KW-1185">Reference proteome</keyword>
<proteinExistence type="inferred from homology"/>
<dbReference type="PANTHER" id="PTHR13710:SF105">
    <property type="entry name" value="ATP-DEPENDENT DNA HELICASE Q1"/>
    <property type="match status" value="1"/>
</dbReference>
<dbReference type="Proteomes" id="UP001159405">
    <property type="component" value="Unassembled WGS sequence"/>
</dbReference>
<comment type="similarity">
    <text evidence="1">Belongs to the helicase family. RecQ subfamily.</text>
</comment>
<dbReference type="Pfam" id="PF00271">
    <property type="entry name" value="Helicase_C"/>
    <property type="match status" value="1"/>
</dbReference>
<evidence type="ECO:0000256" key="1">
    <source>
        <dbReference type="ARBA" id="ARBA00005446"/>
    </source>
</evidence>
<dbReference type="PANTHER" id="PTHR13710">
    <property type="entry name" value="DNA HELICASE RECQ FAMILY MEMBER"/>
    <property type="match status" value="1"/>
</dbReference>
<evidence type="ECO:0000256" key="2">
    <source>
        <dbReference type="ARBA" id="ARBA00023125"/>
    </source>
</evidence>
<comment type="caution">
    <text evidence="8">The sequence shown here is derived from an EMBL/GenBank/DDBJ whole genome shotgun (WGS) entry which is preliminary data.</text>
</comment>
<dbReference type="SUPFAM" id="SSF52540">
    <property type="entry name" value="P-loop containing nucleoside triphosphate hydrolases"/>
    <property type="match status" value="1"/>
</dbReference>
<feature type="domain" description="Helicase C-terminal" evidence="7">
    <location>
        <begin position="1"/>
        <end position="67"/>
    </location>
</feature>
<dbReference type="PROSITE" id="PS51194">
    <property type="entry name" value="HELICASE_CTER"/>
    <property type="match status" value="1"/>
</dbReference>
<gene>
    <name evidence="8" type="ORF">PLOB_00013234</name>
</gene>